<feature type="region of interest" description="Disordered" evidence="3">
    <location>
        <begin position="1"/>
        <end position="29"/>
    </location>
</feature>
<dbReference type="Pfam" id="PF07690">
    <property type="entry name" value="MFS_1"/>
    <property type="match status" value="1"/>
</dbReference>
<protein>
    <recommendedName>
        <fullName evidence="5">Major facilitator superfamily (MFS) profile domain-containing protein</fullName>
    </recommendedName>
</protein>
<feature type="transmembrane region" description="Helical" evidence="4">
    <location>
        <begin position="310"/>
        <end position="330"/>
    </location>
</feature>
<dbReference type="GO" id="GO:0016020">
    <property type="term" value="C:membrane"/>
    <property type="evidence" value="ECO:0007669"/>
    <property type="project" value="UniProtKB-SubCell"/>
</dbReference>
<feature type="compositionally biased region" description="Polar residues" evidence="3">
    <location>
        <begin position="13"/>
        <end position="29"/>
    </location>
</feature>
<dbReference type="PANTHER" id="PTHR11360">
    <property type="entry name" value="MONOCARBOXYLATE TRANSPORTER"/>
    <property type="match status" value="1"/>
</dbReference>
<dbReference type="InterPro" id="IPR011701">
    <property type="entry name" value="MFS"/>
</dbReference>
<dbReference type="EMBL" id="JAACJN010000006">
    <property type="protein sequence ID" value="KAF5392357.1"/>
    <property type="molecule type" value="Genomic_DNA"/>
</dbReference>
<dbReference type="OrthoDB" id="6499973at2759"/>
<reference evidence="6 7" key="1">
    <citation type="journal article" date="2020" name="ISME J.">
        <title>Uncovering the hidden diversity of litter-decomposition mechanisms in mushroom-forming fungi.</title>
        <authorList>
            <person name="Floudas D."/>
            <person name="Bentzer J."/>
            <person name="Ahren D."/>
            <person name="Johansson T."/>
            <person name="Persson P."/>
            <person name="Tunlid A."/>
        </authorList>
    </citation>
    <scope>NUCLEOTIDE SEQUENCE [LARGE SCALE GENOMIC DNA]</scope>
    <source>
        <strain evidence="6 7">CBS 406.79</strain>
    </source>
</reference>
<comment type="similarity">
    <text evidence="2">Belongs to the major facilitator superfamily. Monocarboxylate porter (TC 2.A.1.13) family.</text>
</comment>
<dbReference type="AlphaFoldDB" id="A0A8H5HZN7"/>
<comment type="subcellular location">
    <subcellularLocation>
        <location evidence="1">Membrane</location>
        <topology evidence="1">Multi-pass membrane protein</topology>
    </subcellularLocation>
</comment>
<dbReference type="InterPro" id="IPR050327">
    <property type="entry name" value="Proton-linked_MCT"/>
</dbReference>
<dbReference type="InterPro" id="IPR020846">
    <property type="entry name" value="MFS_dom"/>
</dbReference>
<feature type="domain" description="Major facilitator superfamily (MFS) profile" evidence="5">
    <location>
        <begin position="246"/>
        <end position="436"/>
    </location>
</feature>
<feature type="transmembrane region" description="Helical" evidence="4">
    <location>
        <begin position="170"/>
        <end position="195"/>
    </location>
</feature>
<feature type="transmembrane region" description="Helical" evidence="4">
    <location>
        <begin position="43"/>
        <end position="64"/>
    </location>
</feature>
<comment type="caution">
    <text evidence="6">The sequence shown here is derived from an EMBL/GenBank/DDBJ whole genome shotgun (WGS) entry which is preliminary data.</text>
</comment>
<feature type="transmembrane region" description="Helical" evidence="4">
    <location>
        <begin position="84"/>
        <end position="103"/>
    </location>
</feature>
<organism evidence="6 7">
    <name type="scientific">Collybiopsis confluens</name>
    <dbReference type="NCBI Taxonomy" id="2823264"/>
    <lineage>
        <taxon>Eukaryota</taxon>
        <taxon>Fungi</taxon>
        <taxon>Dikarya</taxon>
        <taxon>Basidiomycota</taxon>
        <taxon>Agaricomycotina</taxon>
        <taxon>Agaricomycetes</taxon>
        <taxon>Agaricomycetidae</taxon>
        <taxon>Agaricales</taxon>
        <taxon>Marasmiineae</taxon>
        <taxon>Omphalotaceae</taxon>
        <taxon>Collybiopsis</taxon>
    </lineage>
</organism>
<dbReference type="InterPro" id="IPR036259">
    <property type="entry name" value="MFS_trans_sf"/>
</dbReference>
<gene>
    <name evidence="6" type="ORF">D9757_001580</name>
</gene>
<feature type="transmembrane region" description="Helical" evidence="4">
    <location>
        <begin position="207"/>
        <end position="224"/>
    </location>
</feature>
<dbReference type="Gene3D" id="1.20.1250.20">
    <property type="entry name" value="MFS general substrate transporter like domains"/>
    <property type="match status" value="1"/>
</dbReference>
<evidence type="ECO:0000256" key="2">
    <source>
        <dbReference type="ARBA" id="ARBA00006727"/>
    </source>
</evidence>
<dbReference type="GO" id="GO:0022857">
    <property type="term" value="F:transmembrane transporter activity"/>
    <property type="evidence" value="ECO:0007669"/>
    <property type="project" value="InterPro"/>
</dbReference>
<evidence type="ECO:0000259" key="5">
    <source>
        <dbReference type="PROSITE" id="PS50850"/>
    </source>
</evidence>
<keyword evidence="7" id="KW-1185">Reference proteome</keyword>
<dbReference type="PROSITE" id="PS50850">
    <property type="entry name" value="MFS"/>
    <property type="match status" value="1"/>
</dbReference>
<feature type="transmembrane region" description="Helical" evidence="4">
    <location>
        <begin position="336"/>
        <end position="362"/>
    </location>
</feature>
<name>A0A8H5HZN7_9AGAR</name>
<accession>A0A8H5HZN7</accession>
<feature type="transmembrane region" description="Helical" evidence="4">
    <location>
        <begin position="244"/>
        <end position="269"/>
    </location>
</feature>
<keyword evidence="4" id="KW-0472">Membrane</keyword>
<evidence type="ECO:0000256" key="1">
    <source>
        <dbReference type="ARBA" id="ARBA00004141"/>
    </source>
</evidence>
<feature type="transmembrane region" description="Helical" evidence="4">
    <location>
        <begin position="281"/>
        <end position="303"/>
    </location>
</feature>
<keyword evidence="4" id="KW-1133">Transmembrane helix</keyword>
<proteinExistence type="inferred from homology"/>
<feature type="transmembrane region" description="Helical" evidence="4">
    <location>
        <begin position="374"/>
        <end position="394"/>
    </location>
</feature>
<dbReference type="PANTHER" id="PTHR11360:SF234">
    <property type="entry name" value="MFS-TYPE TRANSPORTER DBAD-RELATED"/>
    <property type="match status" value="1"/>
</dbReference>
<keyword evidence="4" id="KW-0812">Transmembrane</keyword>
<dbReference type="Proteomes" id="UP000518752">
    <property type="component" value="Unassembled WGS sequence"/>
</dbReference>
<evidence type="ECO:0000256" key="4">
    <source>
        <dbReference type="SAM" id="Phobius"/>
    </source>
</evidence>
<sequence>MTEEMNLEEKEQTQNLTGSSTQLNTTSGEASATCDYPAGKTKAWLTVLGCFLVQFSTVASLNAFGAFEDFYASTFLPSSSASRISWIVGLALLLELGLGIVGGKLDDLGYTRATLTTGSVIYILLHALSRKGRSILSSHSCPRTGHGNRYWAVIRRALVTVARHFPHRQALVMGIVMSSGSWGGAIFSIMLNHLIPKYGFASGVRDTAYFALGLLFTGNLLITVPPRSQESESDVPIGQTNLLYVPYILTIASGVIGQLGAFFPLSYIQLFADNHHMAKGFVFYSLAAMTFSTGFGRLIPAYFADKHGVAGTYIICGFMLAGCAFIMFAASHPGGLFVFCIFYGFFYGGTTSLYPSVVTALVPSEIDKGKLVGVAIAPIGISALISSPISGKIVGNSEDYQWWKGIVWTGSLLVAAGIIQLIGWVIHNKKMRSVST</sequence>
<dbReference type="SUPFAM" id="SSF103473">
    <property type="entry name" value="MFS general substrate transporter"/>
    <property type="match status" value="1"/>
</dbReference>
<feature type="transmembrane region" description="Helical" evidence="4">
    <location>
        <begin position="406"/>
        <end position="426"/>
    </location>
</feature>
<evidence type="ECO:0000313" key="6">
    <source>
        <dbReference type="EMBL" id="KAF5392357.1"/>
    </source>
</evidence>
<evidence type="ECO:0000256" key="3">
    <source>
        <dbReference type="SAM" id="MobiDB-lite"/>
    </source>
</evidence>
<evidence type="ECO:0000313" key="7">
    <source>
        <dbReference type="Proteomes" id="UP000518752"/>
    </source>
</evidence>